<keyword evidence="1" id="KW-0732">Signal</keyword>
<evidence type="ECO:0000313" key="4">
    <source>
        <dbReference type="Proteomes" id="UP000284219"/>
    </source>
</evidence>
<dbReference type="CDD" id="cd00118">
    <property type="entry name" value="LysM"/>
    <property type="match status" value="1"/>
</dbReference>
<gene>
    <name evidence="3" type="ORF">BEP19_03025</name>
</gene>
<dbReference type="Gene3D" id="3.10.350.10">
    <property type="entry name" value="LysM domain"/>
    <property type="match status" value="1"/>
</dbReference>
<dbReference type="RefSeq" id="WP_245983333.1">
    <property type="nucleotide sequence ID" value="NZ_MCHY01000006.1"/>
</dbReference>
<dbReference type="NCBIfam" id="TIGR02909">
    <property type="entry name" value="spore_YkwD"/>
    <property type="match status" value="1"/>
</dbReference>
<dbReference type="InterPro" id="IPR035940">
    <property type="entry name" value="CAP_sf"/>
</dbReference>
<accession>A0A419SNS3</accession>
<feature type="signal peptide" evidence="1">
    <location>
        <begin position="1"/>
        <end position="21"/>
    </location>
</feature>
<dbReference type="SMART" id="SM00257">
    <property type="entry name" value="LysM"/>
    <property type="match status" value="1"/>
</dbReference>
<evidence type="ECO:0000259" key="2">
    <source>
        <dbReference type="PROSITE" id="PS51782"/>
    </source>
</evidence>
<evidence type="ECO:0000313" key="3">
    <source>
        <dbReference type="EMBL" id="RKD25917.1"/>
    </source>
</evidence>
<dbReference type="InterPro" id="IPR018392">
    <property type="entry name" value="LysM"/>
</dbReference>
<dbReference type="CDD" id="cd05379">
    <property type="entry name" value="CAP_bacterial"/>
    <property type="match status" value="1"/>
</dbReference>
<feature type="domain" description="LysM" evidence="2">
    <location>
        <begin position="31"/>
        <end position="76"/>
    </location>
</feature>
<name>A0A419SNS3_9BACL</name>
<dbReference type="SUPFAM" id="SSF54106">
    <property type="entry name" value="LysM domain"/>
    <property type="match status" value="1"/>
</dbReference>
<proteinExistence type="predicted"/>
<dbReference type="PANTHER" id="PTHR31157:SF1">
    <property type="entry name" value="SCP DOMAIN-CONTAINING PROTEIN"/>
    <property type="match status" value="1"/>
</dbReference>
<dbReference type="Proteomes" id="UP000284219">
    <property type="component" value="Unassembled WGS sequence"/>
</dbReference>
<dbReference type="SUPFAM" id="SSF55797">
    <property type="entry name" value="PR-1-like"/>
    <property type="match status" value="1"/>
</dbReference>
<dbReference type="EMBL" id="MCHY01000006">
    <property type="protein sequence ID" value="RKD25917.1"/>
    <property type="molecule type" value="Genomic_DNA"/>
</dbReference>
<keyword evidence="4" id="KW-1185">Reference proteome</keyword>
<evidence type="ECO:0000256" key="1">
    <source>
        <dbReference type="SAM" id="SignalP"/>
    </source>
</evidence>
<dbReference type="InterPro" id="IPR014258">
    <property type="entry name" value="CAP_domain_YkwD-like"/>
</dbReference>
<protein>
    <recommendedName>
        <fullName evidence="2">LysM domain-containing protein</fullName>
    </recommendedName>
</protein>
<dbReference type="Gene3D" id="3.40.33.10">
    <property type="entry name" value="CAP"/>
    <property type="match status" value="1"/>
</dbReference>
<comment type="caution">
    <text evidence="3">The sequence shown here is derived from an EMBL/GenBank/DDBJ whole genome shotgun (WGS) entry which is preliminary data.</text>
</comment>
<dbReference type="AlphaFoldDB" id="A0A419SNS3"/>
<dbReference type="Pfam" id="PF00188">
    <property type="entry name" value="CAP"/>
    <property type="match status" value="1"/>
</dbReference>
<sequence>MKKLKGLGNALLLGAVVFAAAGIVTDSAAAADYRVLPNDTMWKIASQHQVDLNELIQANPQVSNPASIHWGQVLTIPQAGPIQQFEEEVIALTNLERVKAGLPALKVNQELGRVARVKSQEMIDLRYFDHQSPTYGSPFEMMESFGISYTYAGENIAAGQQTAEEVVNGWMNSPGHRANIMNANYTQIGVGLAKGGSYGFYWTQQFIR</sequence>
<dbReference type="PANTHER" id="PTHR31157">
    <property type="entry name" value="SCP DOMAIN-CONTAINING PROTEIN"/>
    <property type="match status" value="1"/>
</dbReference>
<organism evidence="3 4">
    <name type="scientific">Ammoniphilus oxalaticus</name>
    <dbReference type="NCBI Taxonomy" id="66863"/>
    <lineage>
        <taxon>Bacteria</taxon>
        <taxon>Bacillati</taxon>
        <taxon>Bacillota</taxon>
        <taxon>Bacilli</taxon>
        <taxon>Bacillales</taxon>
        <taxon>Paenibacillaceae</taxon>
        <taxon>Aneurinibacillus group</taxon>
        <taxon>Ammoniphilus</taxon>
    </lineage>
</organism>
<dbReference type="Pfam" id="PF01476">
    <property type="entry name" value="LysM"/>
    <property type="match status" value="1"/>
</dbReference>
<dbReference type="InterPro" id="IPR036779">
    <property type="entry name" value="LysM_dom_sf"/>
</dbReference>
<dbReference type="InterPro" id="IPR014044">
    <property type="entry name" value="CAP_dom"/>
</dbReference>
<dbReference type="PROSITE" id="PS51782">
    <property type="entry name" value="LYSM"/>
    <property type="match status" value="1"/>
</dbReference>
<feature type="chain" id="PRO_5038678080" description="LysM domain-containing protein" evidence="1">
    <location>
        <begin position="22"/>
        <end position="208"/>
    </location>
</feature>
<reference evidence="3 4" key="1">
    <citation type="submission" date="2016-08" db="EMBL/GenBank/DDBJ databases">
        <title>Novel Firmicute Genomes.</title>
        <authorList>
            <person name="Poppleton D.I."/>
            <person name="Gribaldo S."/>
        </authorList>
    </citation>
    <scope>NUCLEOTIDE SEQUENCE [LARGE SCALE GENOMIC DNA]</scope>
    <source>
        <strain evidence="3 4">RAOx-1</strain>
    </source>
</reference>